<dbReference type="InterPro" id="IPR038366">
    <property type="entry name" value="Znf_CppX_C4_sf"/>
</dbReference>
<dbReference type="KEGG" id="mros:EHO51_02010"/>
<dbReference type="Gene3D" id="6.20.220.10">
    <property type="entry name" value="ClpX chaperone, C4-type zinc finger domain"/>
    <property type="match status" value="1"/>
</dbReference>
<dbReference type="SMART" id="SM00994">
    <property type="entry name" value="zf-C4_ClpX"/>
    <property type="match status" value="1"/>
</dbReference>
<dbReference type="PROSITE" id="PS51902">
    <property type="entry name" value="CLPX_ZB"/>
    <property type="match status" value="1"/>
</dbReference>
<organism evidence="3 5">
    <name type="scientific">Methylocystis rosea</name>
    <dbReference type="NCBI Taxonomy" id="173366"/>
    <lineage>
        <taxon>Bacteria</taxon>
        <taxon>Pseudomonadati</taxon>
        <taxon>Pseudomonadota</taxon>
        <taxon>Alphaproteobacteria</taxon>
        <taxon>Hyphomicrobiales</taxon>
        <taxon>Methylocystaceae</taxon>
        <taxon>Methylocystis</taxon>
    </lineage>
</organism>
<reference evidence="3 5" key="1">
    <citation type="submission" date="2018-11" db="EMBL/GenBank/DDBJ databases">
        <title>Genome squencing of methanotrophic bacteria isolated from alkaline groundwater in Korea.</title>
        <authorList>
            <person name="Nguyen L.N."/>
        </authorList>
    </citation>
    <scope>NUCLEOTIDE SEQUENCE [LARGE SCALE GENOMIC DNA]</scope>
    <source>
        <strain evidence="3 5">GW6</strain>
    </source>
</reference>
<feature type="domain" description="ClpX-type ZB" evidence="2">
    <location>
        <begin position="1"/>
        <end position="53"/>
    </location>
</feature>
<evidence type="ECO:0000259" key="2">
    <source>
        <dbReference type="PROSITE" id="PS51902"/>
    </source>
</evidence>
<keyword evidence="6" id="KW-1185">Reference proteome</keyword>
<evidence type="ECO:0000256" key="1">
    <source>
        <dbReference type="PROSITE-ProRule" id="PRU01250"/>
    </source>
</evidence>
<dbReference type="GO" id="GO:0051082">
    <property type="term" value="F:unfolded protein binding"/>
    <property type="evidence" value="ECO:0007669"/>
    <property type="project" value="UniProtKB-UniRule"/>
</dbReference>
<keyword evidence="1" id="KW-0143">Chaperone</keyword>
<dbReference type="EMBL" id="CP034086">
    <property type="protein sequence ID" value="AZG75611.1"/>
    <property type="molecule type" value="Genomic_DNA"/>
</dbReference>
<evidence type="ECO:0000313" key="3">
    <source>
        <dbReference type="EMBL" id="AZG75611.1"/>
    </source>
</evidence>
<reference evidence="6" key="2">
    <citation type="submission" date="2019-09" db="EMBL/GenBank/DDBJ databases">
        <title>Isolation and complete genome sequencing of Methylocystis species.</title>
        <authorList>
            <person name="Rumah B.L."/>
            <person name="Stead C.E."/>
            <person name="Stevens B.C."/>
            <person name="Minton N.P."/>
            <person name="Grosse-Honebrink A."/>
            <person name="Zhang Y."/>
        </authorList>
    </citation>
    <scope>NUCLEOTIDE SEQUENCE [LARGE SCALE GENOMIC DNA]</scope>
    <source>
        <strain evidence="6">BRCS1</strain>
    </source>
</reference>
<keyword evidence="1" id="KW-0862">Zinc</keyword>
<accession>A0A3G8M123</accession>
<dbReference type="AlphaFoldDB" id="A0A3G8M123"/>
<feature type="binding site" evidence="1">
    <location>
        <position position="11"/>
    </location>
    <ligand>
        <name>Zn(2+)</name>
        <dbReference type="ChEBI" id="CHEBI:29105"/>
    </ligand>
</feature>
<dbReference type="GO" id="GO:0046983">
    <property type="term" value="F:protein dimerization activity"/>
    <property type="evidence" value="ECO:0007669"/>
    <property type="project" value="UniProtKB-UniRule"/>
</dbReference>
<feature type="binding site" evidence="1">
    <location>
        <position position="34"/>
    </location>
    <ligand>
        <name>Zn(2+)</name>
        <dbReference type="ChEBI" id="CHEBI:29105"/>
    </ligand>
</feature>
<reference evidence="4 6" key="3">
    <citation type="journal article" date="2021" name="AMB Express">
        <title>Isolation and characterisation of Methylocystis spp. for poly-3-hydroxybutyrate production using waste methane feedstocks.</title>
        <authorList>
            <person name="Rumah B.L."/>
            <person name="Stead C.E."/>
            <person name="Claxton Stevens B.H."/>
            <person name="Minton N.P."/>
            <person name="Grosse-Honebrink A."/>
            <person name="Zhang Y."/>
        </authorList>
    </citation>
    <scope>NUCLEOTIDE SEQUENCE [LARGE SCALE GENOMIC DNA]</scope>
    <source>
        <strain evidence="4 6">BRCS1</strain>
    </source>
</reference>
<dbReference type="Proteomes" id="UP000273982">
    <property type="component" value="Chromosome"/>
</dbReference>
<dbReference type="GO" id="GO:0006457">
    <property type="term" value="P:protein folding"/>
    <property type="evidence" value="ECO:0007669"/>
    <property type="project" value="UniProtKB-UniRule"/>
</dbReference>
<evidence type="ECO:0000313" key="6">
    <source>
        <dbReference type="Proteomes" id="UP000424673"/>
    </source>
</evidence>
<sequence>MLALPKRKLRCSFCKKSETQVARLIGGAAGGYICEDCVGVCNTILDAAPSPFKSWDDLTDEQLLTSIKASEASVAALHSLIHAQVAALRKREVSWTAIGKVLGVSRQAAWERFS</sequence>
<protein>
    <recommendedName>
        <fullName evidence="2">ClpX-type ZB domain-containing protein</fullName>
    </recommendedName>
</protein>
<dbReference type="InterPro" id="IPR010603">
    <property type="entry name" value="Znf_CppX_C4"/>
</dbReference>
<proteinExistence type="inferred from homology"/>
<evidence type="ECO:0000313" key="5">
    <source>
        <dbReference type="Proteomes" id="UP000273982"/>
    </source>
</evidence>
<dbReference type="Proteomes" id="UP000424673">
    <property type="component" value="Chromosome"/>
</dbReference>
<feature type="binding site" evidence="1">
    <location>
        <position position="37"/>
    </location>
    <ligand>
        <name>Zn(2+)</name>
        <dbReference type="ChEBI" id="CHEBI:29105"/>
    </ligand>
</feature>
<dbReference type="EMBL" id="CP044328">
    <property type="protein sequence ID" value="QGM93429.1"/>
    <property type="molecule type" value="Genomic_DNA"/>
</dbReference>
<feature type="binding site" evidence="1">
    <location>
        <position position="14"/>
    </location>
    <ligand>
        <name>Zn(2+)</name>
        <dbReference type="ChEBI" id="CHEBI:29105"/>
    </ligand>
</feature>
<dbReference type="SUPFAM" id="SSF57716">
    <property type="entry name" value="Glucocorticoid receptor-like (DNA-binding domain)"/>
    <property type="match status" value="1"/>
</dbReference>
<dbReference type="RefSeq" id="WP_124737481.1">
    <property type="nucleotide sequence ID" value="NZ_CP034086.1"/>
</dbReference>
<comment type="similarity">
    <text evidence="1">Belongs to the ClpX chaperone family.</text>
</comment>
<keyword evidence="1" id="KW-0479">Metal-binding</keyword>
<gene>
    <name evidence="3" type="ORF">EHO51_02010</name>
    <name evidence="4" type="ORF">F7D13_04990</name>
</gene>
<evidence type="ECO:0000313" key="4">
    <source>
        <dbReference type="EMBL" id="QGM93429.1"/>
    </source>
</evidence>
<name>A0A3G8M123_9HYPH</name>
<dbReference type="InterPro" id="IPR059188">
    <property type="entry name" value="Znf_CLPX-like"/>
</dbReference>
<dbReference type="GO" id="GO:0008270">
    <property type="term" value="F:zinc ion binding"/>
    <property type="evidence" value="ECO:0007669"/>
    <property type="project" value="UniProtKB-UniRule"/>
</dbReference>
<dbReference type="Pfam" id="PF06689">
    <property type="entry name" value="zf-C4_ClpX"/>
    <property type="match status" value="1"/>
</dbReference>